<evidence type="ECO:0000256" key="1">
    <source>
        <dbReference type="ARBA" id="ARBA00009795"/>
    </source>
</evidence>
<feature type="compositionally biased region" description="Polar residues" evidence="5">
    <location>
        <begin position="341"/>
        <end position="358"/>
    </location>
</feature>
<evidence type="ECO:0000256" key="2">
    <source>
        <dbReference type="ARBA" id="ARBA00022737"/>
    </source>
</evidence>
<feature type="compositionally biased region" description="Low complexity" evidence="5">
    <location>
        <begin position="359"/>
        <end position="373"/>
    </location>
</feature>
<dbReference type="EMBL" id="CAJOBC010001480">
    <property type="protein sequence ID" value="CAF3680993.1"/>
    <property type="molecule type" value="Genomic_DNA"/>
</dbReference>
<feature type="region of interest" description="Disordered" evidence="5">
    <location>
        <begin position="519"/>
        <end position="654"/>
    </location>
</feature>
<comment type="similarity">
    <text evidence="1">Belongs to the phosphatase and actin regulator family.</text>
</comment>
<keyword evidence="3" id="KW-0009">Actin-binding</keyword>
<feature type="compositionally biased region" description="Low complexity" evidence="5">
    <location>
        <begin position="519"/>
        <end position="536"/>
    </location>
</feature>
<dbReference type="Gene3D" id="6.10.140.1750">
    <property type="match status" value="1"/>
</dbReference>
<dbReference type="GO" id="GO:0030036">
    <property type="term" value="P:actin cytoskeleton organization"/>
    <property type="evidence" value="ECO:0007669"/>
    <property type="project" value="TreeGrafter"/>
</dbReference>
<evidence type="ECO:0000256" key="5">
    <source>
        <dbReference type="SAM" id="MobiDB-lite"/>
    </source>
</evidence>
<dbReference type="AlphaFoldDB" id="A0A813ZG89"/>
<feature type="compositionally biased region" description="Polar residues" evidence="5">
    <location>
        <begin position="270"/>
        <end position="280"/>
    </location>
</feature>
<dbReference type="Pfam" id="PF02755">
    <property type="entry name" value="RPEL"/>
    <property type="match status" value="1"/>
</dbReference>
<dbReference type="EMBL" id="CAJNOQ010001480">
    <property type="protein sequence ID" value="CAF0898055.1"/>
    <property type="molecule type" value="Genomic_DNA"/>
</dbReference>
<organism evidence="6 8">
    <name type="scientific">Didymodactylos carnosus</name>
    <dbReference type="NCBI Taxonomy" id="1234261"/>
    <lineage>
        <taxon>Eukaryota</taxon>
        <taxon>Metazoa</taxon>
        <taxon>Spiralia</taxon>
        <taxon>Gnathifera</taxon>
        <taxon>Rotifera</taxon>
        <taxon>Eurotatoria</taxon>
        <taxon>Bdelloidea</taxon>
        <taxon>Philodinida</taxon>
        <taxon>Philodinidae</taxon>
        <taxon>Didymodactylos</taxon>
    </lineage>
</organism>
<feature type="region of interest" description="Disordered" evidence="5">
    <location>
        <begin position="222"/>
        <end position="249"/>
    </location>
</feature>
<feature type="repeat" description="RPEL" evidence="4">
    <location>
        <begin position="697"/>
        <end position="722"/>
    </location>
</feature>
<dbReference type="PANTHER" id="PTHR12751:SF18">
    <property type="entry name" value="PHOSPHATASE AND ACTIN REGULATOR 1"/>
    <property type="match status" value="1"/>
</dbReference>
<dbReference type="InterPro" id="IPR004018">
    <property type="entry name" value="RPEL_repeat"/>
</dbReference>
<proteinExistence type="inferred from homology"/>
<feature type="compositionally biased region" description="Basic and acidic residues" evidence="5">
    <location>
        <begin position="552"/>
        <end position="574"/>
    </location>
</feature>
<feature type="compositionally biased region" description="Polar residues" evidence="5">
    <location>
        <begin position="537"/>
        <end position="551"/>
    </location>
</feature>
<dbReference type="SMART" id="SM00707">
    <property type="entry name" value="RPEL"/>
    <property type="match status" value="3"/>
</dbReference>
<gene>
    <name evidence="6" type="ORF">GPM918_LOCUS8483</name>
    <name evidence="7" type="ORF">SRO942_LOCUS8483</name>
</gene>
<dbReference type="PROSITE" id="PS51073">
    <property type="entry name" value="RPEL"/>
    <property type="match status" value="1"/>
</dbReference>
<dbReference type="PANTHER" id="PTHR12751">
    <property type="entry name" value="PHOSPHATASE AND ACTIN REGULATOR PHACTR"/>
    <property type="match status" value="1"/>
</dbReference>
<evidence type="ECO:0000256" key="4">
    <source>
        <dbReference type="PROSITE-ProRule" id="PRU00401"/>
    </source>
</evidence>
<sequence length="813" mass="91459">MLVFTLKVMCIASDVPSMASDQRQYRTTNGIKTNNFNNNNNNNNSSSPIISRKVVVNDYDIFPSNNPTTNYTAIPSTNGKYLKSNTMPSASNKTLPATVNHYQNEETIASGYEMGNSHDENSNPVDKEALKRMNKFSIQKILRQGFTSWRTRKKQHQLPLTPPPLQHQPNFTPIGNTSSPPPTTLRSLSVDSIVASTPTAKTITPQHQRIIISEKVTPQAPNSVITTNESPKNRYIQSPWTTTNNSNNSPILVSTTEQQQRVLPVHFRDTNNNSSPTVTKKQPAPISPPPHPSSFKISESLTDMSPTVSITPTTIPTTNTLTATNIGPRIPPPVAPKPDSNRLTPIRTNYNTNSSTVASSSIPPTSLSKSNSNNTNLTTLSFNNTSSNVTESNILPSQQRFKVFPEKFITNRFTPIDQMIPSSISTTFNNKDEAQSALPPQPVYANLQISQPPSQQRTNSAVIIALQEKLNIRCSPVSTSPPPNNNNNVTVPSVTIVNCNNPISTTEQPRQVLFSMPSVLTSSPSTSSTTMTTTTVQNGFSNDNKQTVQDIDTTRYEEVPAKEPDLSRKPEKSALKKQSGLKRRMIPVLRENQRPSPRPSPKPIVLVSKHHHQQQDNGDQNHNGDSDSDMEDDDDENDINNSNNNSNESIPKRFANVQRNDSLARFLKDRPQVIELYEKNILVNKDERKNERERIETKLERKLSLRPSPEELEQRNILRLKTQAELIAEKEEKKRFLIRKLSFRPKLREKKIIRFCDYIEVTEAEEIDRRGDKPWVRLTPRDKAAIRKELNEYKSTEMEIHPDSAKYTRFHPS</sequence>
<feature type="compositionally biased region" description="Low complexity" evidence="5">
    <location>
        <begin position="639"/>
        <end position="649"/>
    </location>
</feature>
<keyword evidence="8" id="KW-1185">Reference proteome</keyword>
<dbReference type="Proteomes" id="UP000663829">
    <property type="component" value="Unassembled WGS sequence"/>
</dbReference>
<feature type="compositionally biased region" description="Acidic residues" evidence="5">
    <location>
        <begin position="626"/>
        <end position="638"/>
    </location>
</feature>
<evidence type="ECO:0000313" key="8">
    <source>
        <dbReference type="Proteomes" id="UP000663829"/>
    </source>
</evidence>
<name>A0A813ZG89_9BILA</name>
<comment type="caution">
    <text evidence="6">The sequence shown here is derived from an EMBL/GenBank/DDBJ whole genome shotgun (WGS) entry which is preliminary data.</text>
</comment>
<keyword evidence="2" id="KW-0677">Repeat</keyword>
<feature type="region of interest" description="Disordered" evidence="5">
    <location>
        <begin position="267"/>
        <end position="292"/>
    </location>
</feature>
<dbReference type="GO" id="GO:0003779">
    <property type="term" value="F:actin binding"/>
    <property type="evidence" value="ECO:0007669"/>
    <property type="project" value="UniProtKB-KW"/>
</dbReference>
<evidence type="ECO:0008006" key="9">
    <source>
        <dbReference type="Google" id="ProtNLM"/>
    </source>
</evidence>
<dbReference type="Proteomes" id="UP000681722">
    <property type="component" value="Unassembled WGS sequence"/>
</dbReference>
<accession>A0A813ZG89</accession>
<evidence type="ECO:0000256" key="3">
    <source>
        <dbReference type="ARBA" id="ARBA00023203"/>
    </source>
</evidence>
<feature type="compositionally biased region" description="Low complexity" evidence="5">
    <location>
        <begin position="308"/>
        <end position="326"/>
    </location>
</feature>
<feature type="compositionally biased region" description="Polar residues" evidence="5">
    <location>
        <begin position="222"/>
        <end position="240"/>
    </location>
</feature>
<feature type="region of interest" description="Disordered" evidence="5">
    <location>
        <begin position="308"/>
        <end position="373"/>
    </location>
</feature>
<dbReference type="OrthoDB" id="5563016at2759"/>
<evidence type="ECO:0000313" key="6">
    <source>
        <dbReference type="EMBL" id="CAF0898055.1"/>
    </source>
</evidence>
<protein>
    <recommendedName>
        <fullName evidence="9">Phosphatase and actin regulator</fullName>
    </recommendedName>
</protein>
<reference evidence="6" key="1">
    <citation type="submission" date="2021-02" db="EMBL/GenBank/DDBJ databases">
        <authorList>
            <person name="Nowell W R."/>
        </authorList>
    </citation>
    <scope>NUCLEOTIDE SEQUENCE</scope>
</reference>
<dbReference type="Gene3D" id="6.10.140.2130">
    <property type="match status" value="1"/>
</dbReference>
<evidence type="ECO:0000313" key="7">
    <source>
        <dbReference type="EMBL" id="CAF3680993.1"/>
    </source>
</evidence>